<dbReference type="SUPFAM" id="SSF46785">
    <property type="entry name" value="Winged helix' DNA-binding domain"/>
    <property type="match status" value="1"/>
</dbReference>
<dbReference type="InterPro" id="IPR000847">
    <property type="entry name" value="LysR_HTH_N"/>
</dbReference>
<gene>
    <name evidence="2" type="ORF">FHG71_09960</name>
</gene>
<dbReference type="GO" id="GO:0003700">
    <property type="term" value="F:DNA-binding transcription factor activity"/>
    <property type="evidence" value="ECO:0007669"/>
    <property type="project" value="InterPro"/>
</dbReference>
<accession>A0A5C4NAP2</accession>
<keyword evidence="3" id="KW-1185">Reference proteome</keyword>
<dbReference type="InterPro" id="IPR036388">
    <property type="entry name" value="WH-like_DNA-bd_sf"/>
</dbReference>
<evidence type="ECO:0000313" key="3">
    <source>
        <dbReference type="Proteomes" id="UP000305709"/>
    </source>
</evidence>
<dbReference type="Pfam" id="PF00126">
    <property type="entry name" value="HTH_1"/>
    <property type="match status" value="1"/>
</dbReference>
<name>A0A5C4NAP2_9RHOB</name>
<reference evidence="2 3" key="1">
    <citation type="submission" date="2019-06" db="EMBL/GenBank/DDBJ databases">
        <authorList>
            <person name="Jiang L."/>
        </authorList>
    </citation>
    <scope>NUCLEOTIDE SEQUENCE [LARGE SCALE GENOMIC DNA]</scope>
    <source>
        <strain evidence="2 3">YIM 48858</strain>
    </source>
</reference>
<dbReference type="AlphaFoldDB" id="A0A5C4NAP2"/>
<organism evidence="2 3">
    <name type="scientific">Rubellimicrobium roseum</name>
    <dbReference type="NCBI Taxonomy" id="687525"/>
    <lineage>
        <taxon>Bacteria</taxon>
        <taxon>Pseudomonadati</taxon>
        <taxon>Pseudomonadota</taxon>
        <taxon>Alphaproteobacteria</taxon>
        <taxon>Rhodobacterales</taxon>
        <taxon>Roseobacteraceae</taxon>
        <taxon>Rubellimicrobium</taxon>
    </lineage>
</organism>
<dbReference type="Proteomes" id="UP000305709">
    <property type="component" value="Unassembled WGS sequence"/>
</dbReference>
<evidence type="ECO:0000259" key="1">
    <source>
        <dbReference type="PROSITE" id="PS50931"/>
    </source>
</evidence>
<dbReference type="InterPro" id="IPR036390">
    <property type="entry name" value="WH_DNA-bd_sf"/>
</dbReference>
<dbReference type="Gene3D" id="1.10.10.10">
    <property type="entry name" value="Winged helix-like DNA-binding domain superfamily/Winged helix DNA-binding domain"/>
    <property type="match status" value="1"/>
</dbReference>
<comment type="caution">
    <text evidence="2">The sequence shown here is derived from an EMBL/GenBank/DDBJ whole genome shotgun (WGS) entry which is preliminary data.</text>
</comment>
<evidence type="ECO:0000313" key="2">
    <source>
        <dbReference type="EMBL" id="TNC71743.1"/>
    </source>
</evidence>
<proteinExistence type="predicted"/>
<dbReference type="EMBL" id="VDFV01000011">
    <property type="protein sequence ID" value="TNC71743.1"/>
    <property type="molecule type" value="Genomic_DNA"/>
</dbReference>
<dbReference type="PROSITE" id="PS50931">
    <property type="entry name" value="HTH_LYSR"/>
    <property type="match status" value="1"/>
</dbReference>
<sequence>MFECAHRLPSMLPDDGGSMRRLDNIDIRLLRVFMALADAGGFAEAQVALNLSQSTLSTH</sequence>
<protein>
    <submittedName>
        <fullName evidence="2">LysR family transcriptional regulator</fullName>
    </submittedName>
</protein>
<feature type="domain" description="HTH lysR-type" evidence="1">
    <location>
        <begin position="25"/>
        <end position="59"/>
    </location>
</feature>